<keyword evidence="2" id="KW-1185">Reference proteome</keyword>
<reference evidence="1" key="1">
    <citation type="submission" date="2020-08" db="EMBL/GenBank/DDBJ databases">
        <title>Multicomponent nature underlies the extraordinary mechanical properties of spider dragline silk.</title>
        <authorList>
            <person name="Kono N."/>
            <person name="Nakamura H."/>
            <person name="Mori M."/>
            <person name="Yoshida Y."/>
            <person name="Ohtoshi R."/>
            <person name="Malay A.D."/>
            <person name="Moran D.A.P."/>
            <person name="Tomita M."/>
            <person name="Numata K."/>
            <person name="Arakawa K."/>
        </authorList>
    </citation>
    <scope>NUCLEOTIDE SEQUENCE</scope>
</reference>
<dbReference type="GO" id="GO:0016805">
    <property type="term" value="F:dipeptidase activity"/>
    <property type="evidence" value="ECO:0007669"/>
    <property type="project" value="TreeGrafter"/>
</dbReference>
<dbReference type="InterPro" id="IPR002933">
    <property type="entry name" value="Peptidase_M20"/>
</dbReference>
<dbReference type="Proteomes" id="UP000887013">
    <property type="component" value="Unassembled WGS sequence"/>
</dbReference>
<organism evidence="1 2">
    <name type="scientific">Nephila pilipes</name>
    <name type="common">Giant wood spider</name>
    <name type="synonym">Nephila maculata</name>
    <dbReference type="NCBI Taxonomy" id="299642"/>
    <lineage>
        <taxon>Eukaryota</taxon>
        <taxon>Metazoa</taxon>
        <taxon>Ecdysozoa</taxon>
        <taxon>Arthropoda</taxon>
        <taxon>Chelicerata</taxon>
        <taxon>Arachnida</taxon>
        <taxon>Araneae</taxon>
        <taxon>Araneomorphae</taxon>
        <taxon>Entelegynae</taxon>
        <taxon>Araneoidea</taxon>
        <taxon>Nephilidae</taxon>
        <taxon>Nephila</taxon>
    </lineage>
</organism>
<dbReference type="Pfam" id="PF01546">
    <property type="entry name" value="Peptidase_M20"/>
    <property type="match status" value="1"/>
</dbReference>
<dbReference type="InterPro" id="IPR052030">
    <property type="entry name" value="Peptidase_M20/M20A_hydrolases"/>
</dbReference>
<accession>A0A8X6ITB4</accession>
<dbReference type="Gene3D" id="3.40.630.10">
    <property type="entry name" value="Zn peptidases"/>
    <property type="match status" value="1"/>
</dbReference>
<dbReference type="EMBL" id="BMAW01047017">
    <property type="protein sequence ID" value="GFS58586.1"/>
    <property type="molecule type" value="Genomic_DNA"/>
</dbReference>
<dbReference type="OrthoDB" id="6119954at2759"/>
<name>A0A8X6ITB4_NEPPI</name>
<comment type="caution">
    <text evidence="1">The sequence shown here is derived from an EMBL/GenBank/DDBJ whole genome shotgun (WGS) entry which is preliminary data.</text>
</comment>
<dbReference type="AlphaFoldDB" id="A0A8X6ITB4"/>
<feature type="non-terminal residue" evidence="1">
    <location>
        <position position="1"/>
    </location>
</feature>
<evidence type="ECO:0000313" key="1">
    <source>
        <dbReference type="EMBL" id="GFS58586.1"/>
    </source>
</evidence>
<protein>
    <submittedName>
        <fullName evidence="1">Peptidase M20 domain-containing protein 2</fullName>
    </submittedName>
</protein>
<evidence type="ECO:0000313" key="2">
    <source>
        <dbReference type="Proteomes" id="UP000887013"/>
    </source>
</evidence>
<dbReference type="PANTHER" id="PTHR30575">
    <property type="entry name" value="PEPTIDASE M20"/>
    <property type="match status" value="1"/>
</dbReference>
<sequence>MSESDFQLVVKVIDKEKEFLNSVSQDIWSTPELAYQEFHAHDVLTDILSLKGFQVEKHYLLPTAFKAEYSSKTGNGPVIAILLEYDALPGIGHACGHNLISEAGLATSLAIKAVLETDPKLEGKLLVLGTPAEELRGGKIDLLDAGAFRGVDAAMMVHPSKFTATDPPVLSRLS</sequence>
<dbReference type="PANTHER" id="PTHR30575:SF0">
    <property type="entry name" value="XAA-ARG DIPEPTIDASE"/>
    <property type="match status" value="1"/>
</dbReference>
<gene>
    <name evidence="1" type="primary">PM20D2</name>
    <name evidence="1" type="ORF">NPIL_377571</name>
</gene>
<proteinExistence type="predicted"/>
<dbReference type="SUPFAM" id="SSF53187">
    <property type="entry name" value="Zn-dependent exopeptidases"/>
    <property type="match status" value="1"/>
</dbReference>